<dbReference type="RefSeq" id="WP_116683247.1">
    <property type="nucleotide sequence ID" value="NZ_QURL01000004.1"/>
</dbReference>
<comment type="caution">
    <text evidence="5">The sequence shown here is derived from an EMBL/GenBank/DDBJ whole genome shotgun (WGS) entry which is preliminary data.</text>
</comment>
<dbReference type="SMART" id="SM00062">
    <property type="entry name" value="PBPb"/>
    <property type="match status" value="1"/>
</dbReference>
<organism evidence="5 6">
    <name type="scientific">Fulvimarina endophytica</name>
    <dbReference type="NCBI Taxonomy" id="2293836"/>
    <lineage>
        <taxon>Bacteria</taxon>
        <taxon>Pseudomonadati</taxon>
        <taxon>Pseudomonadota</taxon>
        <taxon>Alphaproteobacteria</taxon>
        <taxon>Hyphomicrobiales</taxon>
        <taxon>Aurantimonadaceae</taxon>
        <taxon>Fulvimarina</taxon>
    </lineage>
</organism>
<feature type="region of interest" description="Disordered" evidence="2">
    <location>
        <begin position="294"/>
        <end position="328"/>
    </location>
</feature>
<keyword evidence="6" id="KW-1185">Reference proteome</keyword>
<protein>
    <submittedName>
        <fullName evidence="5">Methanol oxidation system protein MoxJ</fullName>
    </submittedName>
</protein>
<dbReference type="GO" id="GO:0042597">
    <property type="term" value="C:periplasmic space"/>
    <property type="evidence" value="ECO:0007669"/>
    <property type="project" value="InterPro"/>
</dbReference>
<dbReference type="Proteomes" id="UP000264310">
    <property type="component" value="Unassembled WGS sequence"/>
</dbReference>
<accession>A0A371X2S8</accession>
<name>A0A371X2S8_9HYPH</name>
<sequence>MNTRFSIIPVLALLASTGLSSAETPKPNIVAPAPMPATATGPSETSESGTLKVCASTKEAPFSTADEDGFENRIAAILAKAMGRELDYQWVDRPAIYLVRDGLDKKTCDVLMGVDSGDDRLLTSEPYYRSAYAFVSEASDDFSGTRWQDAGGDGLSRFATRLYSPAGTMLKYSGKYEDNLAYLYSLIDFKSRRNQYLDVPADRLVQEVRAGNADLAIAFAPEVARYVKQSDGKLRLSLIENDLELQNGQTVDLQYSQSIATRRGDDELMKEINEALAASREEIAAVIAEEGIPSLPLADASDNDKKAEDHASNAETTGDDGAGESARN</sequence>
<feature type="chain" id="PRO_5016936076" evidence="3">
    <location>
        <begin position="22"/>
        <end position="328"/>
    </location>
</feature>
<gene>
    <name evidence="5" type="primary">moxJ</name>
    <name evidence="5" type="ORF">DYI37_10885</name>
</gene>
<evidence type="ECO:0000256" key="3">
    <source>
        <dbReference type="SAM" id="SignalP"/>
    </source>
</evidence>
<dbReference type="EMBL" id="QURL01000004">
    <property type="protein sequence ID" value="RFC63516.1"/>
    <property type="molecule type" value="Genomic_DNA"/>
</dbReference>
<dbReference type="PANTHER" id="PTHR35936:SF17">
    <property type="entry name" value="ARGININE-BINDING EXTRACELLULAR PROTEIN ARTP"/>
    <property type="match status" value="1"/>
</dbReference>
<evidence type="ECO:0000259" key="4">
    <source>
        <dbReference type="SMART" id="SM00062"/>
    </source>
</evidence>
<keyword evidence="1 3" id="KW-0732">Signal</keyword>
<feature type="region of interest" description="Disordered" evidence="2">
    <location>
        <begin position="24"/>
        <end position="50"/>
    </location>
</feature>
<evidence type="ECO:0000256" key="1">
    <source>
        <dbReference type="ARBA" id="ARBA00022729"/>
    </source>
</evidence>
<dbReference type="OrthoDB" id="176845at2"/>
<feature type="signal peptide" evidence="3">
    <location>
        <begin position="1"/>
        <end position="21"/>
    </location>
</feature>
<dbReference type="SUPFAM" id="SSF53850">
    <property type="entry name" value="Periplasmic binding protein-like II"/>
    <property type="match status" value="1"/>
</dbReference>
<evidence type="ECO:0000313" key="6">
    <source>
        <dbReference type="Proteomes" id="UP000264310"/>
    </source>
</evidence>
<dbReference type="InterPro" id="IPR022455">
    <property type="entry name" value="Methanol_oxidation_MoxJ"/>
</dbReference>
<dbReference type="NCBIfam" id="TIGR03870">
    <property type="entry name" value="ABC_MoxJ"/>
    <property type="match status" value="1"/>
</dbReference>
<proteinExistence type="predicted"/>
<reference evidence="5 6" key="1">
    <citation type="submission" date="2018-08" db="EMBL/GenBank/DDBJ databases">
        <title>Fulvimarina sp. 85, whole genome shotgun sequence.</title>
        <authorList>
            <person name="Tuo L."/>
        </authorList>
    </citation>
    <scope>NUCLEOTIDE SEQUENCE [LARGE SCALE GENOMIC DNA]</scope>
    <source>
        <strain evidence="5 6">85</strain>
    </source>
</reference>
<dbReference type="AlphaFoldDB" id="A0A371X2S8"/>
<dbReference type="GO" id="GO:0046170">
    <property type="term" value="P:methanol catabolic process"/>
    <property type="evidence" value="ECO:0007669"/>
    <property type="project" value="InterPro"/>
</dbReference>
<dbReference type="Pfam" id="PF00497">
    <property type="entry name" value="SBP_bac_3"/>
    <property type="match status" value="1"/>
</dbReference>
<feature type="compositionally biased region" description="Basic and acidic residues" evidence="2">
    <location>
        <begin position="302"/>
        <end position="312"/>
    </location>
</feature>
<evidence type="ECO:0000256" key="2">
    <source>
        <dbReference type="SAM" id="MobiDB-lite"/>
    </source>
</evidence>
<evidence type="ECO:0000313" key="5">
    <source>
        <dbReference type="EMBL" id="RFC63516.1"/>
    </source>
</evidence>
<feature type="domain" description="Solute-binding protein family 3/N-terminal" evidence="4">
    <location>
        <begin position="50"/>
        <end position="293"/>
    </location>
</feature>
<dbReference type="InterPro" id="IPR001638">
    <property type="entry name" value="Solute-binding_3/MltF_N"/>
</dbReference>
<dbReference type="PANTHER" id="PTHR35936">
    <property type="entry name" value="MEMBRANE-BOUND LYTIC MUREIN TRANSGLYCOSYLASE F"/>
    <property type="match status" value="1"/>
</dbReference>
<dbReference type="Gene3D" id="3.40.190.10">
    <property type="entry name" value="Periplasmic binding protein-like II"/>
    <property type="match status" value="2"/>
</dbReference>